<proteinExistence type="predicted"/>
<dbReference type="GO" id="GO:0006357">
    <property type="term" value="P:regulation of transcription by RNA polymerase II"/>
    <property type="evidence" value="ECO:0007669"/>
    <property type="project" value="TreeGrafter"/>
</dbReference>
<evidence type="ECO:0008006" key="4">
    <source>
        <dbReference type="Google" id="ProtNLM"/>
    </source>
</evidence>
<dbReference type="Proteomes" id="UP000324629">
    <property type="component" value="Unassembled WGS sequence"/>
</dbReference>
<keyword evidence="3" id="KW-1185">Reference proteome</keyword>
<gene>
    <name evidence="2" type="ORF">DEA37_0009080</name>
</gene>
<accession>A0A5J4NKN8</accession>
<reference evidence="2 3" key="1">
    <citation type="journal article" date="2019" name="Gigascience">
        <title>Whole-genome sequence of the oriental lung fluke Paragonimus westermani.</title>
        <authorList>
            <person name="Oey H."/>
            <person name="Zakrzewski M."/>
            <person name="Narain K."/>
            <person name="Devi K.R."/>
            <person name="Agatsuma T."/>
            <person name="Nawaratna S."/>
            <person name="Gobert G.N."/>
            <person name="Jones M.K."/>
            <person name="Ragan M.A."/>
            <person name="McManus D.P."/>
            <person name="Krause L."/>
        </authorList>
    </citation>
    <scope>NUCLEOTIDE SEQUENCE [LARGE SCALE GENOMIC DNA]</scope>
    <source>
        <strain evidence="2 3">IND2009</strain>
    </source>
</reference>
<organism evidence="2 3">
    <name type="scientific">Paragonimus westermani</name>
    <dbReference type="NCBI Taxonomy" id="34504"/>
    <lineage>
        <taxon>Eukaryota</taxon>
        <taxon>Metazoa</taxon>
        <taxon>Spiralia</taxon>
        <taxon>Lophotrochozoa</taxon>
        <taxon>Platyhelminthes</taxon>
        <taxon>Trematoda</taxon>
        <taxon>Digenea</taxon>
        <taxon>Plagiorchiida</taxon>
        <taxon>Troglotremata</taxon>
        <taxon>Troglotrematidae</taxon>
        <taxon>Paragonimus</taxon>
    </lineage>
</organism>
<sequence>MFIFQRCDLCPIKDGAFKRSSGARCGWAHIICAFYINEVYFKDPDTMDLIILDDVPTDRPGRKFMAANVPSDSSAPVTTQSEPAVTSSGQHCTPTTTAVSGSDSGSELNTNSGVPFAEDIGVVLKDNPLIESELLDHDTELKKLSDSGAEKKSCLRTRKSSLVVDCTKEPPLKQSKKNEVDLGDSCTSVVSLLDCLHQLKTENDSLESKLLRLKTRQEHLRSVNARLTASLATMEATMANAPSTDKKIPQSQTLLLSNVSVTSTSNDNHDLPGSRETGPLSKPVASVGLPAPVEPCTPSPTKLYQASATMGSFSVCPKHPGVSMAQFYKSMPATSDRAHTMAPSLPGHSVNIGNTFHSSLVVTASPCIRPKLFGTNSGQSGEQLAVTGFNDTTEPSTPMHQTLAYTSHTPQSVPISTTSSTDWQPKQAISFNLQQTAVVPVVPLPVTSDTSSRTKPAKKSQGLQPRTAAKGTTFSSRRWPLVQSLSETPNQPCPIAPFGGGSGVRSSVNPDNLRELSARLSSAIAARRPLTSPNSVGEQSCVGVHGTEKSGFGVPKFEFNNSRSTSGGQHIYLPDVPSPAHCIVTQDRMPDQETNYLPNASPRFTSPAVVSASLSIGSMPPVESCVIPTNPHFAIHSSLVYSAPIRCSNDSNNLCPPYTCSRDTLLPSCEGNATTHTMHAPQMKVYPVPNTRIEPPAPNQSEMTTTSLPCASTLLDSLSH</sequence>
<dbReference type="PANTHER" id="PTHR13793:SF107">
    <property type="entry name" value="BROMODOMAIN-CONTAINING PROTEIN HOMOLOG"/>
    <property type="match status" value="1"/>
</dbReference>
<evidence type="ECO:0000313" key="3">
    <source>
        <dbReference type="Proteomes" id="UP000324629"/>
    </source>
</evidence>
<dbReference type="PANTHER" id="PTHR13793">
    <property type="entry name" value="PHD FINGER PROTEINS"/>
    <property type="match status" value="1"/>
</dbReference>
<feature type="region of interest" description="Disordered" evidence="1">
    <location>
        <begin position="261"/>
        <end position="284"/>
    </location>
</feature>
<dbReference type="AlphaFoldDB" id="A0A5J4NKN8"/>
<name>A0A5J4NKN8_9TREM</name>
<evidence type="ECO:0000313" key="2">
    <source>
        <dbReference type="EMBL" id="KAA3676117.1"/>
    </source>
</evidence>
<dbReference type="Pfam" id="PF13832">
    <property type="entry name" value="zf-HC5HC2H_2"/>
    <property type="match status" value="1"/>
</dbReference>
<feature type="compositionally biased region" description="Polar residues" evidence="1">
    <location>
        <begin position="70"/>
        <end position="108"/>
    </location>
</feature>
<dbReference type="EMBL" id="QNGE01002141">
    <property type="protein sequence ID" value="KAA3676117.1"/>
    <property type="molecule type" value="Genomic_DNA"/>
</dbReference>
<comment type="caution">
    <text evidence="2">The sequence shown here is derived from an EMBL/GenBank/DDBJ whole genome shotgun (WGS) entry which is preliminary data.</text>
</comment>
<feature type="region of interest" description="Disordered" evidence="1">
    <location>
        <begin position="447"/>
        <end position="477"/>
    </location>
</feature>
<evidence type="ECO:0000256" key="1">
    <source>
        <dbReference type="SAM" id="MobiDB-lite"/>
    </source>
</evidence>
<dbReference type="InterPro" id="IPR050701">
    <property type="entry name" value="Histone_Mod_Regulator"/>
</dbReference>
<protein>
    <recommendedName>
        <fullName evidence="4">PHD-type domain-containing protein</fullName>
    </recommendedName>
</protein>
<feature type="region of interest" description="Disordered" evidence="1">
    <location>
        <begin position="67"/>
        <end position="108"/>
    </location>
</feature>